<dbReference type="KEGG" id="more:E1B28_005889"/>
<dbReference type="RefSeq" id="XP_043011572.1">
    <property type="nucleotide sequence ID" value="XM_043150484.1"/>
</dbReference>
<dbReference type="Pfam" id="PF10067">
    <property type="entry name" value="DUF2306"/>
    <property type="match status" value="1"/>
</dbReference>
<dbReference type="InterPro" id="IPR018750">
    <property type="entry name" value="DUF2306_membrane"/>
</dbReference>
<dbReference type="EMBL" id="CM032183">
    <property type="protein sequence ID" value="KAG7095102.1"/>
    <property type="molecule type" value="Genomic_DNA"/>
</dbReference>
<accession>A0A9P7UUQ2</accession>
<sequence length="386" mass="43623">MESPLRSPTFDTFNINTEKPEGSHRSSYVLRSASYRSRFSASNPLPSPQQAFLPESLYESGPPSAKSPSRVYNSSTLISKSNPFVSAYFSVSWMMGFRERYSLLYAFIFGGALFGFCLARSLLMDPVKMRRLTVPGEFFWFELPLYKYNYIIHIYLSIIGGIFSGAQFVPAIRRNYFLLHRLNGYLVLITVFVSNVCGAIVTRRSFGGELNSQAVYYIMAIMSNFSLVWAYLNVKRNTRTHRRWMMRGVVYFSIVISARVIGLAAQAIVTDIGSYYSLWRCDEILFVLKDLSTLLTSYPQCSSSSSTLTHPTLYVPVHASDNEGVLGHASAVRATQGMVLWVATLIHVVGCEIYLRSTEAANSQRYGYALEHKEFDPDKDANNVNY</sequence>
<evidence type="ECO:0000313" key="4">
    <source>
        <dbReference type="Proteomes" id="UP001049176"/>
    </source>
</evidence>
<feature type="transmembrane region" description="Helical" evidence="2">
    <location>
        <begin position="214"/>
        <end position="232"/>
    </location>
</feature>
<evidence type="ECO:0000313" key="3">
    <source>
        <dbReference type="EMBL" id="KAG7095102.1"/>
    </source>
</evidence>
<keyword evidence="2" id="KW-0812">Transmembrane</keyword>
<feature type="transmembrane region" description="Helical" evidence="2">
    <location>
        <begin position="103"/>
        <end position="123"/>
    </location>
</feature>
<evidence type="ECO:0008006" key="5">
    <source>
        <dbReference type="Google" id="ProtNLM"/>
    </source>
</evidence>
<keyword evidence="4" id="KW-1185">Reference proteome</keyword>
<comment type="caution">
    <text evidence="3">The sequence shown here is derived from an EMBL/GenBank/DDBJ whole genome shotgun (WGS) entry which is preliminary data.</text>
</comment>
<feature type="region of interest" description="Disordered" evidence="1">
    <location>
        <begin position="1"/>
        <end position="27"/>
    </location>
</feature>
<keyword evidence="2" id="KW-1133">Transmembrane helix</keyword>
<feature type="transmembrane region" description="Helical" evidence="2">
    <location>
        <begin position="244"/>
        <end position="269"/>
    </location>
</feature>
<evidence type="ECO:0000256" key="2">
    <source>
        <dbReference type="SAM" id="Phobius"/>
    </source>
</evidence>
<dbReference type="GeneID" id="66074965"/>
<dbReference type="OrthoDB" id="193478at2759"/>
<dbReference type="AlphaFoldDB" id="A0A9P7UUQ2"/>
<dbReference type="Proteomes" id="UP001049176">
    <property type="component" value="Chromosome 3"/>
</dbReference>
<keyword evidence="2" id="KW-0472">Membrane</keyword>
<feature type="transmembrane region" description="Helical" evidence="2">
    <location>
        <begin position="150"/>
        <end position="172"/>
    </location>
</feature>
<name>A0A9P7UUQ2_9AGAR</name>
<organism evidence="3 4">
    <name type="scientific">Marasmius oreades</name>
    <name type="common">fairy-ring Marasmius</name>
    <dbReference type="NCBI Taxonomy" id="181124"/>
    <lineage>
        <taxon>Eukaryota</taxon>
        <taxon>Fungi</taxon>
        <taxon>Dikarya</taxon>
        <taxon>Basidiomycota</taxon>
        <taxon>Agaricomycotina</taxon>
        <taxon>Agaricomycetes</taxon>
        <taxon>Agaricomycetidae</taxon>
        <taxon>Agaricales</taxon>
        <taxon>Marasmiineae</taxon>
        <taxon>Marasmiaceae</taxon>
        <taxon>Marasmius</taxon>
    </lineage>
</organism>
<protein>
    <recommendedName>
        <fullName evidence="5">DUF2306 domain-containing protein</fullName>
    </recommendedName>
</protein>
<reference evidence="3" key="1">
    <citation type="journal article" date="2021" name="Genome Biol. Evol.">
        <title>The assembled and annotated genome of the fairy-ring fungus Marasmius oreades.</title>
        <authorList>
            <person name="Hiltunen M."/>
            <person name="Ament-Velasquez S.L."/>
            <person name="Johannesson H."/>
        </authorList>
    </citation>
    <scope>NUCLEOTIDE SEQUENCE</scope>
    <source>
        <strain evidence="3">03SP1</strain>
    </source>
</reference>
<gene>
    <name evidence="3" type="ORF">E1B28_005889</name>
</gene>
<feature type="transmembrane region" description="Helical" evidence="2">
    <location>
        <begin position="184"/>
        <end position="202"/>
    </location>
</feature>
<evidence type="ECO:0000256" key="1">
    <source>
        <dbReference type="SAM" id="MobiDB-lite"/>
    </source>
</evidence>
<proteinExistence type="predicted"/>